<dbReference type="GO" id="GO:0016491">
    <property type="term" value="F:oxidoreductase activity"/>
    <property type="evidence" value="ECO:0007669"/>
    <property type="project" value="UniProtKB-KW"/>
</dbReference>
<comment type="cofactor">
    <cofactor evidence="1">
        <name>FAD</name>
        <dbReference type="ChEBI" id="CHEBI:57692"/>
    </cofactor>
</comment>
<evidence type="ECO:0000256" key="6">
    <source>
        <dbReference type="ARBA" id="ARBA00023002"/>
    </source>
</evidence>
<evidence type="ECO:0008006" key="10">
    <source>
        <dbReference type="Google" id="ProtNLM"/>
    </source>
</evidence>
<dbReference type="InterPro" id="IPR012132">
    <property type="entry name" value="GMC_OxRdtase"/>
</dbReference>
<sequence>MDPHVFASKTFDYIIVGGGTAGLTVASRLAEDENIEVGVIEAGDARLDDPLINIPANTGQTMGNPTYDWGFMTTPQVGANGRSFPSARVLG</sequence>
<evidence type="ECO:0000256" key="5">
    <source>
        <dbReference type="ARBA" id="ARBA00022827"/>
    </source>
</evidence>
<dbReference type="GO" id="GO:0050660">
    <property type="term" value="F:flavin adenine dinucleotide binding"/>
    <property type="evidence" value="ECO:0007669"/>
    <property type="project" value="InterPro"/>
</dbReference>
<dbReference type="PANTHER" id="PTHR11552">
    <property type="entry name" value="GLUCOSE-METHANOL-CHOLINE GMC OXIDOREDUCTASE"/>
    <property type="match status" value="1"/>
</dbReference>
<keyword evidence="4" id="KW-0732">Signal</keyword>
<dbReference type="Gene3D" id="3.50.50.60">
    <property type="entry name" value="FAD/NAD(P)-binding domain"/>
    <property type="match status" value="1"/>
</dbReference>
<comment type="caution">
    <text evidence="8">The sequence shown here is derived from an EMBL/GenBank/DDBJ whole genome shotgun (WGS) entry which is preliminary data.</text>
</comment>
<proteinExistence type="inferred from homology"/>
<organism evidence="8 9">
    <name type="scientific">Armillaria tabescens</name>
    <name type="common">Ringless honey mushroom</name>
    <name type="synonym">Agaricus tabescens</name>
    <dbReference type="NCBI Taxonomy" id="1929756"/>
    <lineage>
        <taxon>Eukaryota</taxon>
        <taxon>Fungi</taxon>
        <taxon>Dikarya</taxon>
        <taxon>Basidiomycota</taxon>
        <taxon>Agaricomycotina</taxon>
        <taxon>Agaricomycetes</taxon>
        <taxon>Agaricomycetidae</taxon>
        <taxon>Agaricales</taxon>
        <taxon>Marasmiineae</taxon>
        <taxon>Physalacriaceae</taxon>
        <taxon>Desarmillaria</taxon>
    </lineage>
</organism>
<accession>A0AA39TN56</accession>
<keyword evidence="7" id="KW-0325">Glycoprotein</keyword>
<evidence type="ECO:0000256" key="1">
    <source>
        <dbReference type="ARBA" id="ARBA00001974"/>
    </source>
</evidence>
<name>A0AA39TN56_ARMTA</name>
<evidence type="ECO:0000313" key="8">
    <source>
        <dbReference type="EMBL" id="KAK0460558.1"/>
    </source>
</evidence>
<dbReference type="PANTHER" id="PTHR11552:SF201">
    <property type="entry name" value="GLUCOSE-METHANOL-CHOLINE OXIDOREDUCTASE N-TERMINAL DOMAIN-CONTAINING PROTEIN"/>
    <property type="match status" value="1"/>
</dbReference>
<evidence type="ECO:0000256" key="4">
    <source>
        <dbReference type="ARBA" id="ARBA00022729"/>
    </source>
</evidence>
<reference evidence="8" key="1">
    <citation type="submission" date="2023-06" db="EMBL/GenBank/DDBJ databases">
        <authorList>
            <consortium name="Lawrence Berkeley National Laboratory"/>
            <person name="Ahrendt S."/>
            <person name="Sahu N."/>
            <person name="Indic B."/>
            <person name="Wong-Bajracharya J."/>
            <person name="Merenyi Z."/>
            <person name="Ke H.-M."/>
            <person name="Monk M."/>
            <person name="Kocsube S."/>
            <person name="Drula E."/>
            <person name="Lipzen A."/>
            <person name="Balint B."/>
            <person name="Henrissat B."/>
            <person name="Andreopoulos B."/>
            <person name="Martin F.M."/>
            <person name="Harder C.B."/>
            <person name="Rigling D."/>
            <person name="Ford K.L."/>
            <person name="Foster G.D."/>
            <person name="Pangilinan J."/>
            <person name="Papanicolaou A."/>
            <person name="Barry K."/>
            <person name="LaButti K."/>
            <person name="Viragh M."/>
            <person name="Koriabine M."/>
            <person name="Yan M."/>
            <person name="Riley R."/>
            <person name="Champramary S."/>
            <person name="Plett K.L."/>
            <person name="Tsai I.J."/>
            <person name="Slot J."/>
            <person name="Sipos G."/>
            <person name="Plett J."/>
            <person name="Nagy L.G."/>
            <person name="Grigoriev I.V."/>
        </authorList>
    </citation>
    <scope>NUCLEOTIDE SEQUENCE</scope>
    <source>
        <strain evidence="8">CCBAS 213</strain>
    </source>
</reference>
<keyword evidence="9" id="KW-1185">Reference proteome</keyword>
<dbReference type="InterPro" id="IPR036188">
    <property type="entry name" value="FAD/NAD-bd_sf"/>
</dbReference>
<dbReference type="Proteomes" id="UP001175211">
    <property type="component" value="Unassembled WGS sequence"/>
</dbReference>
<keyword evidence="6" id="KW-0560">Oxidoreductase</keyword>
<evidence type="ECO:0000256" key="7">
    <source>
        <dbReference type="ARBA" id="ARBA00023180"/>
    </source>
</evidence>
<evidence type="ECO:0000313" key="9">
    <source>
        <dbReference type="Proteomes" id="UP001175211"/>
    </source>
</evidence>
<keyword evidence="3" id="KW-0285">Flavoprotein</keyword>
<keyword evidence="5" id="KW-0274">FAD</keyword>
<dbReference type="GeneID" id="85360740"/>
<dbReference type="RefSeq" id="XP_060332597.1">
    <property type="nucleotide sequence ID" value="XM_060477192.1"/>
</dbReference>
<evidence type="ECO:0000256" key="2">
    <source>
        <dbReference type="ARBA" id="ARBA00010790"/>
    </source>
</evidence>
<evidence type="ECO:0000256" key="3">
    <source>
        <dbReference type="ARBA" id="ARBA00022630"/>
    </source>
</evidence>
<dbReference type="Pfam" id="PF05834">
    <property type="entry name" value="Lycopene_cycl"/>
    <property type="match status" value="1"/>
</dbReference>
<dbReference type="EMBL" id="JAUEPS010000012">
    <property type="protein sequence ID" value="KAK0460558.1"/>
    <property type="molecule type" value="Genomic_DNA"/>
</dbReference>
<protein>
    <recommendedName>
        <fullName evidence="10">Glucose-methanol-choline oxidoreductase N-terminal domain-containing protein</fullName>
    </recommendedName>
</protein>
<dbReference type="AlphaFoldDB" id="A0AA39TN56"/>
<dbReference type="SUPFAM" id="SSF51905">
    <property type="entry name" value="FAD/NAD(P)-binding domain"/>
    <property type="match status" value="1"/>
</dbReference>
<gene>
    <name evidence="8" type="ORF">EV420DRAFT_1641104</name>
</gene>
<comment type="similarity">
    <text evidence="2">Belongs to the GMC oxidoreductase family.</text>
</comment>